<gene>
    <name evidence="2" type="ORF">HMPREF9442_00239</name>
</gene>
<evidence type="ECO:0000313" key="3">
    <source>
        <dbReference type="Proteomes" id="UP000005546"/>
    </source>
</evidence>
<reference evidence="2 3" key="1">
    <citation type="submission" date="2011-02" db="EMBL/GenBank/DDBJ databases">
        <authorList>
            <person name="Weinstock G."/>
            <person name="Sodergren E."/>
            <person name="Clifton S."/>
            <person name="Fulton L."/>
            <person name="Fulton B."/>
            <person name="Courtney L."/>
            <person name="Fronick C."/>
            <person name="Harrison M."/>
            <person name="Strong C."/>
            <person name="Farmer C."/>
            <person name="Delahaunty K."/>
            <person name="Markovic C."/>
            <person name="Hall O."/>
            <person name="Minx P."/>
            <person name="Tomlinson C."/>
            <person name="Mitreva M."/>
            <person name="Hou S."/>
            <person name="Chen J."/>
            <person name="Wollam A."/>
            <person name="Pepin K.H."/>
            <person name="Johnson M."/>
            <person name="Bhonagiri V."/>
            <person name="Zhang X."/>
            <person name="Suruliraj S."/>
            <person name="Warren W."/>
            <person name="Chinwalla A."/>
            <person name="Mardis E.R."/>
            <person name="Wilson R.K."/>
        </authorList>
    </citation>
    <scope>NUCLEOTIDE SEQUENCE [LARGE SCALE GENOMIC DNA]</scope>
    <source>
        <strain evidence="2 3">YIT 11841</strain>
    </source>
</reference>
<proteinExistence type="predicted"/>
<dbReference type="STRING" id="762982.HMPREF9442_00239"/>
<accession>F3QQ02</accession>
<name>F3QQ02_9BACT</name>
<organism evidence="2 3">
    <name type="scientific">Paraprevotella xylaniphila YIT 11841</name>
    <dbReference type="NCBI Taxonomy" id="762982"/>
    <lineage>
        <taxon>Bacteria</taxon>
        <taxon>Pseudomonadati</taxon>
        <taxon>Bacteroidota</taxon>
        <taxon>Bacteroidia</taxon>
        <taxon>Bacteroidales</taxon>
        <taxon>Prevotellaceae</taxon>
        <taxon>Paraprevotella</taxon>
    </lineage>
</organism>
<keyword evidence="1" id="KW-1133">Transmembrane helix</keyword>
<keyword evidence="1" id="KW-0812">Transmembrane</keyword>
<dbReference type="Proteomes" id="UP000005546">
    <property type="component" value="Unassembled WGS sequence"/>
</dbReference>
<dbReference type="AlphaFoldDB" id="F3QQ02"/>
<evidence type="ECO:0000313" key="2">
    <source>
        <dbReference type="EMBL" id="EGG57510.1"/>
    </source>
</evidence>
<protein>
    <submittedName>
        <fullName evidence="2">Uncharacterized protein</fullName>
    </submittedName>
</protein>
<comment type="caution">
    <text evidence="2">The sequence shown here is derived from an EMBL/GenBank/DDBJ whole genome shotgun (WGS) entry which is preliminary data.</text>
</comment>
<evidence type="ECO:0000256" key="1">
    <source>
        <dbReference type="SAM" id="Phobius"/>
    </source>
</evidence>
<sequence>MLSYEEINQILPSFFLLIFTFFCPFWIYLFPKSRMKNLFSLKSTSDRFYLRIFV</sequence>
<dbReference type="EMBL" id="AFBR01000007">
    <property type="protein sequence ID" value="EGG57510.1"/>
    <property type="molecule type" value="Genomic_DNA"/>
</dbReference>
<keyword evidence="3" id="KW-1185">Reference proteome</keyword>
<keyword evidence="1" id="KW-0472">Membrane</keyword>
<feature type="transmembrane region" description="Helical" evidence="1">
    <location>
        <begin position="12"/>
        <end position="30"/>
    </location>
</feature>
<dbReference type="HOGENOM" id="CLU_3046276_0_0_10"/>